<evidence type="ECO:0000313" key="7">
    <source>
        <dbReference type="Proteomes" id="UP000027632"/>
    </source>
</evidence>
<organism evidence="6 7">
    <name type="scientific">Streptomyces griseorubens</name>
    <dbReference type="NCBI Taxonomy" id="66897"/>
    <lineage>
        <taxon>Bacteria</taxon>
        <taxon>Bacillati</taxon>
        <taxon>Actinomycetota</taxon>
        <taxon>Actinomycetes</taxon>
        <taxon>Kitasatosporales</taxon>
        <taxon>Streptomycetaceae</taxon>
        <taxon>Streptomyces</taxon>
        <taxon>Streptomyces althioticus group</taxon>
    </lineage>
</organism>
<dbReference type="GeneID" id="97448767"/>
<evidence type="ECO:0000256" key="4">
    <source>
        <dbReference type="ARBA" id="ARBA00022827"/>
    </source>
</evidence>
<sequence>MIDIGSRTDHLEKLLGDPWDAGNPAGFAAAVAADEREETAAAAEAALDNFGLHAEFVPRALGGRLERIDHMVELMRSVYRRDPALGLGRGGQLLPTVHVWTAGSPGQRREAADLLLDNRRITCAVHELAHGNDISASSFAAQRADGVLRLSGRKESISNFDRADALVVLARTDASNGPRSHSLLFFGADLLDPARVRILPRFRSVGMRGLRLGGMEAAGLEVPDRALLGAEGTGVDTVVRAFQVTRIAFPAMSTAVLDTALRVTLHHTRRRMLYGRQAAAIPMVRTTLAEAFADLLVCEALSRAATRALQLCPQAGSVHAPTMKYLVAGVLTDAVERLSTVMGSEFYRRDGEHAVFQKLARDIKPVAFAHIARAACLSALLPQLPGLLGRSRRDPAPAPDALFAAEADLPELDLPGLRSVAGGRDPLAASLPTVLDEELPSAVRPLAEEHVRAFTALTEAGTALRPRQLAIDAEVPVRRLAARYTVALAAAACLGVHRTAPSGDFLARPQWLAAALTRLSAVERPSGAQLPPEIEDALMEELVDRYDRRVSFGLSARPYA</sequence>
<dbReference type="RefSeq" id="WP_033277124.1">
    <property type="nucleotide sequence ID" value="NZ_KL503830.1"/>
</dbReference>
<name>A0ABR4SXQ1_9ACTN</name>
<evidence type="ECO:0000313" key="6">
    <source>
        <dbReference type="EMBL" id="KEG39417.1"/>
    </source>
</evidence>
<dbReference type="CDD" id="cd00567">
    <property type="entry name" value="ACAD"/>
    <property type="match status" value="1"/>
</dbReference>
<evidence type="ECO:0000256" key="1">
    <source>
        <dbReference type="ARBA" id="ARBA00001974"/>
    </source>
</evidence>
<dbReference type="PANTHER" id="PTHR43884">
    <property type="entry name" value="ACYL-COA DEHYDROGENASE"/>
    <property type="match status" value="1"/>
</dbReference>
<evidence type="ECO:0000256" key="2">
    <source>
        <dbReference type="ARBA" id="ARBA00009347"/>
    </source>
</evidence>
<proteinExistence type="inferred from homology"/>
<keyword evidence="4" id="KW-0274">FAD</keyword>
<keyword evidence="3" id="KW-0285">Flavoprotein</keyword>
<evidence type="ECO:0000256" key="3">
    <source>
        <dbReference type="ARBA" id="ARBA00022630"/>
    </source>
</evidence>
<comment type="cofactor">
    <cofactor evidence="1">
        <name>FAD</name>
        <dbReference type="ChEBI" id="CHEBI:57692"/>
    </cofactor>
</comment>
<dbReference type="InterPro" id="IPR009075">
    <property type="entry name" value="AcylCo_DH/oxidase_C"/>
</dbReference>
<dbReference type="Pfam" id="PF00441">
    <property type="entry name" value="Acyl-CoA_dh_1"/>
    <property type="match status" value="1"/>
</dbReference>
<feature type="domain" description="Acyl-CoA dehydrogenase/oxidase C-terminal" evidence="5">
    <location>
        <begin position="232"/>
        <end position="365"/>
    </location>
</feature>
<dbReference type="Gene3D" id="1.20.140.10">
    <property type="entry name" value="Butyryl-CoA Dehydrogenase, subunit A, domain 3"/>
    <property type="match status" value="1"/>
</dbReference>
<protein>
    <recommendedName>
        <fullName evidence="5">Acyl-CoA dehydrogenase/oxidase C-terminal domain-containing protein</fullName>
    </recommendedName>
</protein>
<dbReference type="InterPro" id="IPR009100">
    <property type="entry name" value="AcylCoA_DH/oxidase_NM_dom_sf"/>
</dbReference>
<reference evidence="6 7" key="1">
    <citation type="submission" date="2014-04" db="EMBL/GenBank/DDBJ databases">
        <title>Draft genome sequence of the novel Streptomyces griseorubens JSD-1 playing a role in carbon and nitrogen cycle.</title>
        <authorList>
            <consortium name="Shanghai Jiao Tong University"/>
            <person name="Feng H."/>
            <person name="Sun Y."/>
            <person name="Zhi Y."/>
            <person name="Mao L."/>
            <person name="Luo Y."/>
            <person name="Wei X."/>
            <person name="Zhou P."/>
        </authorList>
    </citation>
    <scope>NUCLEOTIDE SEQUENCE [LARGE SCALE GENOMIC DNA]</scope>
    <source>
        <strain evidence="6 7">JSD-1</strain>
    </source>
</reference>
<dbReference type="Gene3D" id="1.10.540.10">
    <property type="entry name" value="Acyl-CoA dehydrogenase/oxidase, N-terminal domain"/>
    <property type="match status" value="1"/>
</dbReference>
<dbReference type="SUPFAM" id="SSF56645">
    <property type="entry name" value="Acyl-CoA dehydrogenase NM domain-like"/>
    <property type="match status" value="1"/>
</dbReference>
<comment type="caution">
    <text evidence="6">The sequence shown here is derived from an EMBL/GenBank/DDBJ whole genome shotgun (WGS) entry which is preliminary data.</text>
</comment>
<dbReference type="Proteomes" id="UP000027632">
    <property type="component" value="Unassembled WGS sequence"/>
</dbReference>
<accession>A0ABR4SXQ1</accession>
<dbReference type="SUPFAM" id="SSF47203">
    <property type="entry name" value="Acyl-CoA dehydrogenase C-terminal domain-like"/>
    <property type="match status" value="1"/>
</dbReference>
<dbReference type="PANTHER" id="PTHR43884:SF19">
    <property type="entry name" value="ACYL-COA DEHYDROGENASE FADE4-RELATED"/>
    <property type="match status" value="1"/>
</dbReference>
<comment type="similarity">
    <text evidence="2">Belongs to the acyl-CoA dehydrogenase family.</text>
</comment>
<gene>
    <name evidence="6" type="ORF">DJ64_14665</name>
</gene>
<dbReference type="EMBL" id="JJMG01000187">
    <property type="protein sequence ID" value="KEG39417.1"/>
    <property type="molecule type" value="Genomic_DNA"/>
</dbReference>
<dbReference type="InterPro" id="IPR037069">
    <property type="entry name" value="AcylCoA_DH/ox_N_sf"/>
</dbReference>
<dbReference type="Gene3D" id="2.40.110.10">
    <property type="entry name" value="Butyryl-CoA Dehydrogenase, subunit A, domain 2"/>
    <property type="match status" value="1"/>
</dbReference>
<keyword evidence="7" id="KW-1185">Reference proteome</keyword>
<dbReference type="InterPro" id="IPR036250">
    <property type="entry name" value="AcylCo_DH-like_C"/>
</dbReference>
<dbReference type="InterPro" id="IPR046373">
    <property type="entry name" value="Acyl-CoA_Oxase/DH_mid-dom_sf"/>
</dbReference>
<evidence type="ECO:0000259" key="5">
    <source>
        <dbReference type="Pfam" id="PF00441"/>
    </source>
</evidence>